<organism evidence="1 2">
    <name type="scientific">Paramuricea clavata</name>
    <name type="common">Red gorgonian</name>
    <name type="synonym">Violescent sea-whip</name>
    <dbReference type="NCBI Taxonomy" id="317549"/>
    <lineage>
        <taxon>Eukaryota</taxon>
        <taxon>Metazoa</taxon>
        <taxon>Cnidaria</taxon>
        <taxon>Anthozoa</taxon>
        <taxon>Octocorallia</taxon>
        <taxon>Malacalcyonacea</taxon>
        <taxon>Plexauridae</taxon>
        <taxon>Paramuricea</taxon>
    </lineage>
</organism>
<accession>A0A6S7IGJ2</accession>
<evidence type="ECO:0000313" key="1">
    <source>
        <dbReference type="EMBL" id="CAB4016089.1"/>
    </source>
</evidence>
<dbReference type="AlphaFoldDB" id="A0A6S7IGJ2"/>
<sequence length="80" mass="9286">MSSLLYGRSKKCQCMNPNDSKPIKAQIIVIKQLVIKQPVIKQPVVETKVELQEYIELEEIFTKYGSIRKYSIAAEREKSR</sequence>
<name>A0A6S7IGJ2_PARCT</name>
<comment type="caution">
    <text evidence="1">The sequence shown here is derived from an EMBL/GenBank/DDBJ whole genome shotgun (WGS) entry which is preliminary data.</text>
</comment>
<dbReference type="EMBL" id="CACRXK020008965">
    <property type="protein sequence ID" value="CAB4016089.1"/>
    <property type="molecule type" value="Genomic_DNA"/>
</dbReference>
<reference evidence="1" key="1">
    <citation type="submission" date="2020-04" db="EMBL/GenBank/DDBJ databases">
        <authorList>
            <person name="Alioto T."/>
            <person name="Alioto T."/>
            <person name="Gomez Garrido J."/>
        </authorList>
    </citation>
    <scope>NUCLEOTIDE SEQUENCE</scope>
    <source>
        <strain evidence="1">A484AB</strain>
    </source>
</reference>
<evidence type="ECO:0000313" key="2">
    <source>
        <dbReference type="Proteomes" id="UP001152795"/>
    </source>
</evidence>
<gene>
    <name evidence="1" type="ORF">PACLA_8A059414</name>
</gene>
<protein>
    <submittedName>
        <fullName evidence="1">Uncharacterized protein</fullName>
    </submittedName>
</protein>
<dbReference type="Proteomes" id="UP001152795">
    <property type="component" value="Unassembled WGS sequence"/>
</dbReference>
<proteinExistence type="predicted"/>
<keyword evidence="2" id="KW-1185">Reference proteome</keyword>